<proteinExistence type="predicted"/>
<sequence length="151" mass="17182">MTKAAVKTPCIGICSTTSVGDPICRGCKRFAFEVIDWNAYSEEEKWAVLQRLEALVQPIVEDRFIIRSPQTLAAGLKRQAVPCNPAMSPASWLHSLLKKRHRQIQDLSGYGVEIRDEWRHLTLADLAEDMDVQLLRLCEAHQTRYFPELSS</sequence>
<dbReference type="PANTHER" id="PTHR35175:SF1">
    <property type="entry name" value="OXIDOREDUCTASE"/>
    <property type="match status" value="1"/>
</dbReference>
<dbReference type="EMBL" id="LAZR01000002">
    <property type="protein sequence ID" value="KKO11710.1"/>
    <property type="molecule type" value="Genomic_DNA"/>
</dbReference>
<protein>
    <recommendedName>
        <fullName evidence="2">DUF1289 domain-containing protein</fullName>
    </recommendedName>
</protein>
<name>A0A0F9W5V9_9ZZZZ</name>
<reference evidence="1" key="1">
    <citation type="journal article" date="2015" name="Nature">
        <title>Complex archaea that bridge the gap between prokaryotes and eukaryotes.</title>
        <authorList>
            <person name="Spang A."/>
            <person name="Saw J.H."/>
            <person name="Jorgensen S.L."/>
            <person name="Zaremba-Niedzwiedzka K."/>
            <person name="Martijn J."/>
            <person name="Lind A.E."/>
            <person name="van Eijk R."/>
            <person name="Schleper C."/>
            <person name="Guy L."/>
            <person name="Ettema T.J."/>
        </authorList>
    </citation>
    <scope>NUCLEOTIDE SEQUENCE</scope>
</reference>
<dbReference type="PANTHER" id="PTHR35175">
    <property type="entry name" value="DUF1289 DOMAIN-CONTAINING PROTEIN"/>
    <property type="match status" value="1"/>
</dbReference>
<accession>A0A0F9W5V9</accession>
<dbReference type="Pfam" id="PF06945">
    <property type="entry name" value="DUF1289"/>
    <property type="match status" value="1"/>
</dbReference>
<evidence type="ECO:0008006" key="2">
    <source>
        <dbReference type="Google" id="ProtNLM"/>
    </source>
</evidence>
<evidence type="ECO:0000313" key="1">
    <source>
        <dbReference type="EMBL" id="KKO11710.1"/>
    </source>
</evidence>
<gene>
    <name evidence="1" type="ORF">LCGC14_0012080</name>
</gene>
<organism evidence="1">
    <name type="scientific">marine sediment metagenome</name>
    <dbReference type="NCBI Taxonomy" id="412755"/>
    <lineage>
        <taxon>unclassified sequences</taxon>
        <taxon>metagenomes</taxon>
        <taxon>ecological metagenomes</taxon>
    </lineage>
</organism>
<dbReference type="AlphaFoldDB" id="A0A0F9W5V9"/>
<comment type="caution">
    <text evidence="1">The sequence shown here is derived from an EMBL/GenBank/DDBJ whole genome shotgun (WGS) entry which is preliminary data.</text>
</comment>
<dbReference type="InterPro" id="IPR010710">
    <property type="entry name" value="DUF1289"/>
</dbReference>